<reference evidence="1" key="1">
    <citation type="submission" date="2021-10" db="EMBL/GenBank/DDBJ databases">
        <title>De novo Genome Assembly of Clathrus columnatus (Basidiomycota, Fungi) Using Illumina and Nanopore Sequence Data.</title>
        <authorList>
            <person name="Ogiso-Tanaka E."/>
            <person name="Itagaki H."/>
            <person name="Hosoya T."/>
            <person name="Hosaka K."/>
        </authorList>
    </citation>
    <scope>NUCLEOTIDE SEQUENCE</scope>
    <source>
        <strain evidence="1">MO-923</strain>
    </source>
</reference>
<name>A0AAV5A945_9AGAM</name>
<dbReference type="EMBL" id="BPWL01000004">
    <property type="protein sequence ID" value="GJJ09978.1"/>
    <property type="molecule type" value="Genomic_DNA"/>
</dbReference>
<accession>A0AAV5A945</accession>
<proteinExistence type="predicted"/>
<evidence type="ECO:0000313" key="1">
    <source>
        <dbReference type="EMBL" id="GJJ09978.1"/>
    </source>
</evidence>
<dbReference type="Proteomes" id="UP001050691">
    <property type="component" value="Unassembled WGS sequence"/>
</dbReference>
<evidence type="ECO:0000313" key="2">
    <source>
        <dbReference type="Proteomes" id="UP001050691"/>
    </source>
</evidence>
<protein>
    <submittedName>
        <fullName evidence="1">Uncharacterized protein</fullName>
    </submittedName>
</protein>
<comment type="caution">
    <text evidence="1">The sequence shown here is derived from an EMBL/GenBank/DDBJ whole genome shotgun (WGS) entry which is preliminary data.</text>
</comment>
<organism evidence="1 2">
    <name type="scientific">Clathrus columnatus</name>
    <dbReference type="NCBI Taxonomy" id="1419009"/>
    <lineage>
        <taxon>Eukaryota</taxon>
        <taxon>Fungi</taxon>
        <taxon>Dikarya</taxon>
        <taxon>Basidiomycota</taxon>
        <taxon>Agaricomycotina</taxon>
        <taxon>Agaricomycetes</taxon>
        <taxon>Phallomycetidae</taxon>
        <taxon>Phallales</taxon>
        <taxon>Clathraceae</taxon>
        <taxon>Clathrus</taxon>
    </lineage>
</organism>
<gene>
    <name evidence="1" type="ORF">Clacol_004203</name>
</gene>
<dbReference type="AlphaFoldDB" id="A0AAV5A945"/>
<keyword evidence="2" id="KW-1185">Reference proteome</keyword>
<sequence>MSYSMASSILRFSSKYMAHSIRKQVIEQFKHVIPQSFGEVGHTKSYTQVFGSDEPQPHPFQLLSLFRECKLMSFLPWTYYTVCSLGFEKICQGDTTHDGKEIRLDADDTRIALLGWKTLCQMTHDIRRLAINSNFCKTGSCSNDTMRLVWTQRATSTFQSEAMEEWEMFKVLAYPGKPVEKSLYDGYQFTLSHGRPCGCCTMAWLKEEKKGRAKVWLQLPGIFGLPDWDIETRGKVVTGIRFLNSALEADLVPMYAIFQMD</sequence>